<dbReference type="Pfam" id="PF03466">
    <property type="entry name" value="LysR_substrate"/>
    <property type="match status" value="1"/>
</dbReference>
<dbReference type="Proteomes" id="UP000316806">
    <property type="component" value="Chromosome"/>
</dbReference>
<evidence type="ECO:0000256" key="3">
    <source>
        <dbReference type="ARBA" id="ARBA00023125"/>
    </source>
</evidence>
<evidence type="ECO:0000259" key="5">
    <source>
        <dbReference type="Pfam" id="PF03466"/>
    </source>
</evidence>
<keyword evidence="2" id="KW-0805">Transcription regulation</keyword>
<dbReference type="PANTHER" id="PTHR30346:SF0">
    <property type="entry name" value="HCA OPERON TRANSCRIPTIONAL ACTIVATOR HCAR"/>
    <property type="match status" value="1"/>
</dbReference>
<dbReference type="GO" id="GO:0003700">
    <property type="term" value="F:DNA-binding transcription factor activity"/>
    <property type="evidence" value="ECO:0007669"/>
    <property type="project" value="TreeGrafter"/>
</dbReference>
<dbReference type="EMBL" id="CP040916">
    <property type="protein sequence ID" value="QDQ15785.1"/>
    <property type="molecule type" value="Genomic_DNA"/>
</dbReference>
<dbReference type="InterPro" id="IPR005119">
    <property type="entry name" value="LysR_subst-bd"/>
</dbReference>
<feature type="domain" description="LysR substrate-binding" evidence="5">
    <location>
        <begin position="100"/>
        <end position="233"/>
    </location>
</feature>
<dbReference type="Gene3D" id="3.40.190.10">
    <property type="entry name" value="Periplasmic binding protein-like II"/>
    <property type="match status" value="2"/>
</dbReference>
<reference evidence="6 7" key="1">
    <citation type="journal article" date="2019" name="J. Ind. Microbiol. Biotechnol.">
        <title>The complete genomic sequence of Streptomyces spectabilis NRRL-2792 and identification of secondary metabolite biosynthetic gene clusters.</title>
        <authorList>
            <person name="Sinha A."/>
            <person name="Phillips-Salemka S."/>
            <person name="Niraula T.A."/>
            <person name="Short K.A."/>
            <person name="Niraula N.P."/>
        </authorList>
    </citation>
    <scope>NUCLEOTIDE SEQUENCE [LARGE SCALE GENOMIC DNA]</scope>
    <source>
        <strain evidence="6 7">NRRL 2792</strain>
    </source>
</reference>
<dbReference type="AlphaFoldDB" id="A0A516RJI3"/>
<accession>A0A516RJI3</accession>
<sequence>MRKGHARCEPTGVAADVGDDEEVRAEPHGADDRHLGLEAVDDVCGDRVAVAHDQPLADLLPQPRLLGLALGDVWEARHLVDVVEDFVVGLEALGDQQGVVLDEPLRLFTGPAHPFASAPSVRLADLAGHRVWMPGNAPGTEWAAYYDALAEAFGLSIDAIGPDFGVEALLDTIVDSATLATFLSERTPLVWPVGHDLRLVPLRDPTPIYPHSLLWRADNPHPALATLRDHLVSARPDEPDTGIWKPQWAR</sequence>
<evidence type="ECO:0000313" key="7">
    <source>
        <dbReference type="Proteomes" id="UP000316806"/>
    </source>
</evidence>
<keyword evidence="4" id="KW-0804">Transcription</keyword>
<dbReference type="PANTHER" id="PTHR30346">
    <property type="entry name" value="TRANSCRIPTIONAL DUAL REGULATOR HCAR-RELATED"/>
    <property type="match status" value="1"/>
</dbReference>
<dbReference type="GO" id="GO:0003677">
    <property type="term" value="F:DNA binding"/>
    <property type="evidence" value="ECO:0007669"/>
    <property type="project" value="UniProtKB-KW"/>
</dbReference>
<evidence type="ECO:0000313" key="6">
    <source>
        <dbReference type="EMBL" id="QDQ15785.1"/>
    </source>
</evidence>
<protein>
    <recommendedName>
        <fullName evidence="5">LysR substrate-binding domain-containing protein</fullName>
    </recommendedName>
</protein>
<dbReference type="SUPFAM" id="SSF53850">
    <property type="entry name" value="Periplasmic binding protein-like II"/>
    <property type="match status" value="1"/>
</dbReference>
<organism evidence="6 7">
    <name type="scientific">Streptomyces spectabilis</name>
    <dbReference type="NCBI Taxonomy" id="68270"/>
    <lineage>
        <taxon>Bacteria</taxon>
        <taxon>Bacillati</taxon>
        <taxon>Actinomycetota</taxon>
        <taxon>Actinomycetes</taxon>
        <taxon>Kitasatosporales</taxon>
        <taxon>Streptomycetaceae</taxon>
        <taxon>Streptomyces</taxon>
    </lineage>
</organism>
<comment type="similarity">
    <text evidence="1">Belongs to the LysR transcriptional regulatory family.</text>
</comment>
<name>A0A516RJI3_STRST</name>
<dbReference type="GO" id="GO:0032993">
    <property type="term" value="C:protein-DNA complex"/>
    <property type="evidence" value="ECO:0007669"/>
    <property type="project" value="TreeGrafter"/>
</dbReference>
<evidence type="ECO:0000256" key="4">
    <source>
        <dbReference type="ARBA" id="ARBA00023163"/>
    </source>
</evidence>
<gene>
    <name evidence="6" type="ORF">FH965_38865</name>
</gene>
<evidence type="ECO:0000256" key="1">
    <source>
        <dbReference type="ARBA" id="ARBA00009437"/>
    </source>
</evidence>
<proteinExistence type="inferred from homology"/>
<keyword evidence="3" id="KW-0238">DNA-binding</keyword>
<evidence type="ECO:0000256" key="2">
    <source>
        <dbReference type="ARBA" id="ARBA00023015"/>
    </source>
</evidence>